<reference evidence="1 2" key="1">
    <citation type="submission" date="2019-06" db="EMBL/GenBank/DDBJ databases">
        <title>Draft genome of C. phoceense Strain 272.</title>
        <authorList>
            <person name="Pacheco L.G.C."/>
            <person name="Barberis C.M."/>
            <person name="Almuzara M.N."/>
            <person name="Traglia G.M."/>
            <person name="Santos C.S."/>
            <person name="Rocha D.J.P.G."/>
            <person name="Aguiar E.R.G.R."/>
            <person name="Vay C.A."/>
        </authorList>
    </citation>
    <scope>NUCLEOTIDE SEQUENCE [LARGE SCALE GENOMIC DNA]</scope>
    <source>
        <strain evidence="1 2">272</strain>
    </source>
</reference>
<protein>
    <submittedName>
        <fullName evidence="1">Uncharacterized protein</fullName>
    </submittedName>
</protein>
<evidence type="ECO:0000313" key="2">
    <source>
        <dbReference type="Proteomes" id="UP000318080"/>
    </source>
</evidence>
<comment type="caution">
    <text evidence="1">The sequence shown here is derived from an EMBL/GenBank/DDBJ whole genome shotgun (WGS) entry which is preliminary data.</text>
</comment>
<dbReference type="Proteomes" id="UP000318080">
    <property type="component" value="Unassembled WGS sequence"/>
</dbReference>
<evidence type="ECO:0000313" key="1">
    <source>
        <dbReference type="EMBL" id="TQE43977.1"/>
    </source>
</evidence>
<dbReference type="AlphaFoldDB" id="A0A540R8Q2"/>
<proteinExistence type="predicted"/>
<organism evidence="1 2">
    <name type="scientific">Corynebacterium phoceense</name>
    <dbReference type="NCBI Taxonomy" id="1686286"/>
    <lineage>
        <taxon>Bacteria</taxon>
        <taxon>Bacillati</taxon>
        <taxon>Actinomycetota</taxon>
        <taxon>Actinomycetes</taxon>
        <taxon>Mycobacteriales</taxon>
        <taxon>Corynebacteriaceae</taxon>
        <taxon>Corynebacterium</taxon>
    </lineage>
</organism>
<gene>
    <name evidence="1" type="ORF">EJK80_03910</name>
</gene>
<sequence>MSKAVSYGYMLPTRDSVKVLELKVTIDDEQFSFGSQEPPTWGYESAVSVVALIELDWEEFTRECGFGGFAADEDLPQYSAQINWFATKTKQRGASPRKILHDGTNRLSMELESTLLGGELQVSIKIDLAKPGYPLQDAITATRVGSRLWASDTLRLPLEGNAAQMPISPLNFKEHGIEPVDAMWKITISPDLRLPVQAGINVLINTSHPMGLRILEKGKGPEKKLWDAYLQTDILVQMLLRAGDIADDKIDETDPLYPGSVAESIQIMVNLLFPTVPVSEIPNDLEAIFSRAQALAFKDLK</sequence>
<dbReference type="EMBL" id="VHIR01000004">
    <property type="protein sequence ID" value="TQE43977.1"/>
    <property type="molecule type" value="Genomic_DNA"/>
</dbReference>
<accession>A0A540R8Q2</accession>
<dbReference type="RefSeq" id="WP_141628673.1">
    <property type="nucleotide sequence ID" value="NZ_VHIR01000004.1"/>
</dbReference>
<keyword evidence="2" id="KW-1185">Reference proteome</keyword>
<name>A0A540R8Q2_9CORY</name>